<dbReference type="InterPro" id="IPR004604">
    <property type="entry name" value="DNA_recomb/repair_RecN"/>
</dbReference>
<comment type="similarity">
    <text evidence="2 9">Belongs to the RecN family.</text>
</comment>
<gene>
    <name evidence="12" type="primary">recN</name>
    <name evidence="12" type="ORF">E5163_02285</name>
</gene>
<keyword evidence="10" id="KW-0175">Coiled coil</keyword>
<name>A0A4S2H3P4_9PROT</name>
<evidence type="ECO:0000256" key="1">
    <source>
        <dbReference type="ARBA" id="ARBA00003618"/>
    </source>
</evidence>
<dbReference type="Gene3D" id="3.40.50.300">
    <property type="entry name" value="P-loop containing nucleotide triphosphate hydrolases"/>
    <property type="match status" value="2"/>
</dbReference>
<evidence type="ECO:0000256" key="3">
    <source>
        <dbReference type="ARBA" id="ARBA00021315"/>
    </source>
</evidence>
<comment type="function">
    <text evidence="1 9">May be involved in recombinational repair of damaged DNA.</text>
</comment>
<evidence type="ECO:0000256" key="6">
    <source>
        <dbReference type="ARBA" id="ARBA00022840"/>
    </source>
</evidence>
<protein>
    <recommendedName>
        <fullName evidence="3 9">DNA repair protein RecN</fullName>
    </recommendedName>
    <alternativeName>
        <fullName evidence="8 9">Recombination protein N</fullName>
    </alternativeName>
</protein>
<dbReference type="PIRSF" id="PIRSF003128">
    <property type="entry name" value="RecN"/>
    <property type="match status" value="1"/>
</dbReference>
<keyword evidence="6" id="KW-0067">ATP-binding</keyword>
<feature type="coiled-coil region" evidence="10">
    <location>
        <begin position="283"/>
        <end position="310"/>
    </location>
</feature>
<dbReference type="NCBIfam" id="TIGR00634">
    <property type="entry name" value="recN"/>
    <property type="match status" value="1"/>
</dbReference>
<dbReference type="GO" id="GO:0006310">
    <property type="term" value="P:DNA recombination"/>
    <property type="evidence" value="ECO:0007669"/>
    <property type="project" value="InterPro"/>
</dbReference>
<organism evidence="12 13">
    <name type="scientific">Marinicauda algicola</name>
    <dbReference type="NCBI Taxonomy" id="2029849"/>
    <lineage>
        <taxon>Bacteria</taxon>
        <taxon>Pseudomonadati</taxon>
        <taxon>Pseudomonadota</taxon>
        <taxon>Alphaproteobacteria</taxon>
        <taxon>Maricaulales</taxon>
        <taxon>Maricaulaceae</taxon>
        <taxon>Marinicauda</taxon>
    </lineage>
</organism>
<evidence type="ECO:0000313" key="12">
    <source>
        <dbReference type="EMBL" id="TGY89981.1"/>
    </source>
</evidence>
<dbReference type="GO" id="GO:0006281">
    <property type="term" value="P:DNA repair"/>
    <property type="evidence" value="ECO:0007669"/>
    <property type="project" value="UniProtKB-KW"/>
</dbReference>
<evidence type="ECO:0000256" key="4">
    <source>
        <dbReference type="ARBA" id="ARBA00022741"/>
    </source>
</evidence>
<feature type="coiled-coil region" evidence="10">
    <location>
        <begin position="342"/>
        <end position="390"/>
    </location>
</feature>
<evidence type="ECO:0000256" key="10">
    <source>
        <dbReference type="SAM" id="Coils"/>
    </source>
</evidence>
<dbReference type="InterPro" id="IPR003395">
    <property type="entry name" value="RecF/RecN/SMC_N"/>
</dbReference>
<dbReference type="EMBL" id="SRXW01000001">
    <property type="protein sequence ID" value="TGY89981.1"/>
    <property type="molecule type" value="Genomic_DNA"/>
</dbReference>
<keyword evidence="7 9" id="KW-0234">DNA repair</keyword>
<dbReference type="PANTHER" id="PTHR11059">
    <property type="entry name" value="DNA REPAIR PROTEIN RECN"/>
    <property type="match status" value="1"/>
</dbReference>
<evidence type="ECO:0000256" key="2">
    <source>
        <dbReference type="ARBA" id="ARBA00009441"/>
    </source>
</evidence>
<evidence type="ECO:0000259" key="11">
    <source>
        <dbReference type="Pfam" id="PF02463"/>
    </source>
</evidence>
<dbReference type="CDD" id="cd03241">
    <property type="entry name" value="ABC_RecN"/>
    <property type="match status" value="2"/>
</dbReference>
<dbReference type="Proteomes" id="UP000308054">
    <property type="component" value="Unassembled WGS sequence"/>
</dbReference>
<keyword evidence="4" id="KW-0547">Nucleotide-binding</keyword>
<dbReference type="Pfam" id="PF02463">
    <property type="entry name" value="SMC_N"/>
    <property type="match status" value="1"/>
</dbReference>
<keyword evidence="5 9" id="KW-0227">DNA damage</keyword>
<dbReference type="GO" id="GO:0043590">
    <property type="term" value="C:bacterial nucleoid"/>
    <property type="evidence" value="ECO:0007669"/>
    <property type="project" value="TreeGrafter"/>
</dbReference>
<keyword evidence="13" id="KW-1185">Reference proteome</keyword>
<dbReference type="GO" id="GO:0005524">
    <property type="term" value="F:ATP binding"/>
    <property type="evidence" value="ECO:0007669"/>
    <property type="project" value="UniProtKB-KW"/>
</dbReference>
<dbReference type="PANTHER" id="PTHR11059:SF0">
    <property type="entry name" value="DNA REPAIR PROTEIN RECN"/>
    <property type="match status" value="1"/>
</dbReference>
<dbReference type="AlphaFoldDB" id="A0A4S2H3P4"/>
<dbReference type="InterPro" id="IPR027417">
    <property type="entry name" value="P-loop_NTPase"/>
</dbReference>
<evidence type="ECO:0000256" key="9">
    <source>
        <dbReference type="PIRNR" id="PIRNR003128"/>
    </source>
</evidence>
<evidence type="ECO:0000256" key="8">
    <source>
        <dbReference type="ARBA" id="ARBA00033408"/>
    </source>
</evidence>
<comment type="caution">
    <text evidence="12">The sequence shown here is derived from an EMBL/GenBank/DDBJ whole genome shotgun (WGS) entry which is preliminary data.</text>
</comment>
<dbReference type="SUPFAM" id="SSF52540">
    <property type="entry name" value="P-loop containing nucleoside triphosphate hydrolases"/>
    <property type="match status" value="2"/>
</dbReference>
<dbReference type="GO" id="GO:0009432">
    <property type="term" value="P:SOS response"/>
    <property type="evidence" value="ECO:0007669"/>
    <property type="project" value="UniProtKB-ARBA"/>
</dbReference>
<dbReference type="FunFam" id="3.40.50.300:FF:000319">
    <property type="entry name" value="DNA repair protein RecN"/>
    <property type="match status" value="1"/>
</dbReference>
<proteinExistence type="inferred from homology"/>
<dbReference type="OrthoDB" id="9806954at2"/>
<accession>A0A4S2H3P4</accession>
<evidence type="ECO:0000256" key="5">
    <source>
        <dbReference type="ARBA" id="ARBA00022763"/>
    </source>
</evidence>
<evidence type="ECO:0000313" key="13">
    <source>
        <dbReference type="Proteomes" id="UP000308054"/>
    </source>
</evidence>
<dbReference type="FunFam" id="3.40.50.300:FF:000356">
    <property type="entry name" value="DNA repair protein RecN"/>
    <property type="match status" value="1"/>
</dbReference>
<feature type="domain" description="RecF/RecN/SMC N-terminal" evidence="11">
    <location>
        <begin position="14"/>
        <end position="530"/>
    </location>
</feature>
<evidence type="ECO:0000256" key="7">
    <source>
        <dbReference type="ARBA" id="ARBA00023204"/>
    </source>
</evidence>
<reference evidence="12 13" key="1">
    <citation type="journal article" date="2017" name="Int. J. Syst. Evol. Microbiol.">
        <title>Marinicauda algicola sp. nov., isolated from a marine red alga Rhodosorus marinus.</title>
        <authorList>
            <person name="Jeong S.E."/>
            <person name="Jeon S.H."/>
            <person name="Chun B.H."/>
            <person name="Kim D.W."/>
            <person name="Jeon C.O."/>
        </authorList>
    </citation>
    <scope>NUCLEOTIDE SEQUENCE [LARGE SCALE GENOMIC DNA]</scope>
    <source>
        <strain evidence="12 13">JCM 31718</strain>
    </source>
</reference>
<dbReference type="RefSeq" id="WP_135994478.1">
    <property type="nucleotide sequence ID" value="NZ_CP071057.1"/>
</dbReference>
<sequence length="573" mass="60174">MLTSLSIRDIVLIDRLDLVFDAGLSALTGETGAGKSILLGALGLACGERADRAMVRSGAEQGGATAVFEVSADHPAWSVIAEAGLAAEPGEPVILRRVVTSDGRSRAHVNDQPASVGLLRALGDVLVEIHGQHDGRGLLDPKSHRGLLDEFAKNAAERAAVAAAWKSLSQAKARVEELKAASERAASEEEYLRHAVEELDALDPKEGEETHLAGERKFLQQAEAALTELQAAADTLSGGEGMAGRLNSALRGLERVRDALGRDAAGAPGEDDAGAAGTARAALDRAAGALDRALIEFNEAEEALAQAGSAFDVEPGRLEKVEERLFALRAAARKHSVAVEDLPELRNRLAERLEAIEHAEDRLKEAGAALKAAEADYARAARSLTETRTRAGARLAEQVMAELAPLKLDKAKFRVAVESEESRPGAKGWDSVAFEVSTNPGAPFGPLDKIASGGELSRFALALKVCLAGAQSGLVMVFDEVDQGVGGAVADAVGSRLSRLAAESQALVVTHSPQVAARAAHHFRIEKSETGEGVRTHVRALTPEERREEIARMLSGAEVTEAARAAAAQLMAS</sequence>